<keyword evidence="1" id="KW-1133">Transmembrane helix</keyword>
<evidence type="ECO:0000313" key="3">
    <source>
        <dbReference type="EMBL" id="PMP82546.1"/>
    </source>
</evidence>
<keyword evidence="1" id="KW-0812">Transmembrane</keyword>
<gene>
    <name evidence="3" type="ORF">C0175_03400</name>
    <name evidence="2" type="ORF">C0189_03145</name>
</gene>
<name>A0A2J6X6N7_9BACT</name>
<dbReference type="Proteomes" id="UP000236910">
    <property type="component" value="Unassembled WGS sequence"/>
</dbReference>
<dbReference type="Proteomes" id="UP000237040">
    <property type="component" value="Unassembled WGS sequence"/>
</dbReference>
<accession>A0A2J6X6N7</accession>
<evidence type="ECO:0000313" key="4">
    <source>
        <dbReference type="Proteomes" id="UP000236910"/>
    </source>
</evidence>
<keyword evidence="1" id="KW-0472">Membrane</keyword>
<reference evidence="4 5" key="1">
    <citation type="submission" date="2018-01" db="EMBL/GenBank/DDBJ databases">
        <title>Metagenomic assembled genomes from two thermal pools in the Uzon Caldera, Kamchatka, Russia.</title>
        <authorList>
            <person name="Wilkins L."/>
            <person name="Ettinger C."/>
        </authorList>
    </citation>
    <scope>NUCLEOTIDE SEQUENCE [LARGE SCALE GENOMIC DNA]</scope>
    <source>
        <strain evidence="3">ARK-10</strain>
        <strain evidence="2">ZAV-07</strain>
    </source>
</reference>
<dbReference type="InterPro" id="IPR024419">
    <property type="entry name" value="YvrJ"/>
</dbReference>
<dbReference type="AlphaFoldDB" id="A0A2J6X6N7"/>
<dbReference type="EMBL" id="PNIL01000046">
    <property type="protein sequence ID" value="PMP67420.1"/>
    <property type="molecule type" value="Genomic_DNA"/>
</dbReference>
<protein>
    <submittedName>
        <fullName evidence="3">YvrJ family protein</fullName>
    </submittedName>
</protein>
<organism evidence="3 4">
    <name type="scientific">Caldisericum exile</name>
    <dbReference type="NCBI Taxonomy" id="693075"/>
    <lineage>
        <taxon>Bacteria</taxon>
        <taxon>Pseudomonadati</taxon>
        <taxon>Caldisericota/Cryosericota group</taxon>
        <taxon>Caldisericota</taxon>
        <taxon>Caldisericia</taxon>
        <taxon>Caldisericales</taxon>
        <taxon>Caldisericaceae</taxon>
        <taxon>Caldisericum</taxon>
    </lineage>
</organism>
<evidence type="ECO:0000313" key="5">
    <source>
        <dbReference type="Proteomes" id="UP000237040"/>
    </source>
</evidence>
<dbReference type="Pfam" id="PF12841">
    <property type="entry name" value="YvrJ"/>
    <property type="match status" value="1"/>
</dbReference>
<feature type="transmembrane region" description="Helical" evidence="1">
    <location>
        <begin position="6"/>
        <end position="25"/>
    </location>
</feature>
<proteinExistence type="predicted"/>
<sequence length="47" mass="5192">MDEIITLIQNVGFPIAITVYLLVVFGAKIDRLSDAVEKLANLMESKV</sequence>
<evidence type="ECO:0000256" key="1">
    <source>
        <dbReference type="SAM" id="Phobius"/>
    </source>
</evidence>
<dbReference type="RefSeq" id="WP_416085391.1">
    <property type="nucleotide sequence ID" value="NZ_JBNARP010000016.1"/>
</dbReference>
<evidence type="ECO:0000313" key="2">
    <source>
        <dbReference type="EMBL" id="PMP67420.1"/>
    </source>
</evidence>
<comment type="caution">
    <text evidence="3">The sequence shown here is derived from an EMBL/GenBank/DDBJ whole genome shotgun (WGS) entry which is preliminary data.</text>
</comment>
<dbReference type="EMBL" id="PNIX01000199">
    <property type="protein sequence ID" value="PMP82546.1"/>
    <property type="molecule type" value="Genomic_DNA"/>
</dbReference>